<gene>
    <name evidence="8" type="ORF">VitviT2T_010287</name>
</gene>
<evidence type="ECO:0000259" key="7">
    <source>
        <dbReference type="PROSITE" id="PS50863"/>
    </source>
</evidence>
<evidence type="ECO:0000313" key="9">
    <source>
        <dbReference type="Proteomes" id="UP001227230"/>
    </source>
</evidence>
<protein>
    <recommendedName>
        <fullName evidence="7">TF-B3 domain-containing protein</fullName>
    </recommendedName>
</protein>
<evidence type="ECO:0000313" key="8">
    <source>
        <dbReference type="EMBL" id="WJZ91190.1"/>
    </source>
</evidence>
<dbReference type="PROSITE" id="PS50863">
    <property type="entry name" value="B3"/>
    <property type="match status" value="1"/>
</dbReference>
<dbReference type="CDD" id="cd10017">
    <property type="entry name" value="B3_DNA"/>
    <property type="match status" value="1"/>
</dbReference>
<evidence type="ECO:0000256" key="2">
    <source>
        <dbReference type="ARBA" id="ARBA00023015"/>
    </source>
</evidence>
<dbReference type="SMART" id="SM01019">
    <property type="entry name" value="B3"/>
    <property type="match status" value="1"/>
</dbReference>
<keyword evidence="2" id="KW-0805">Transcription regulation</keyword>
<feature type="compositionally biased region" description="Basic and acidic residues" evidence="6">
    <location>
        <begin position="1"/>
        <end position="15"/>
    </location>
</feature>
<dbReference type="Pfam" id="PF02362">
    <property type="entry name" value="B3"/>
    <property type="match status" value="1"/>
</dbReference>
<sequence>MSEKRDSASFPDKETKKKMKLDISSSSGSASDVNKKEMPLIIQDDTDSSSQTKKTGSSSSPPTASASCSGKDQQPSGSGQRTLLYKKSLTHDDVSYCRLVIPLESCKEFLAEPEKVDGKYETIIMIIMDHEGTMWEMEASFDELSSSYMLWLNWDKYLKKHELEAGDVIFLYQDPSIPTFNHYLIEYEKGAETAIPRRQVLEAI</sequence>
<feature type="region of interest" description="Disordered" evidence="6">
    <location>
        <begin position="1"/>
        <end position="80"/>
    </location>
</feature>
<keyword evidence="3" id="KW-0238">DNA-binding</keyword>
<evidence type="ECO:0000256" key="3">
    <source>
        <dbReference type="ARBA" id="ARBA00023125"/>
    </source>
</evidence>
<keyword evidence="9" id="KW-1185">Reference proteome</keyword>
<dbReference type="PANTHER" id="PTHR31140">
    <property type="entry name" value="B3 DOMAIN-CONTAINING TRANSCRIPTION FACTOR ABI3"/>
    <property type="match status" value="1"/>
</dbReference>
<reference evidence="8 9" key="1">
    <citation type="journal article" date="2023" name="Hortic Res">
        <title>The complete reference genome for grapevine (Vitis vinifera L.) genetics and breeding.</title>
        <authorList>
            <person name="Shi X."/>
            <person name="Cao S."/>
            <person name="Wang X."/>
            <person name="Huang S."/>
            <person name="Wang Y."/>
            <person name="Liu Z."/>
            <person name="Liu W."/>
            <person name="Leng X."/>
            <person name="Peng Y."/>
            <person name="Wang N."/>
            <person name="Wang Y."/>
            <person name="Ma Z."/>
            <person name="Xu X."/>
            <person name="Zhang F."/>
            <person name="Xue H."/>
            <person name="Zhong H."/>
            <person name="Wang Y."/>
            <person name="Zhang K."/>
            <person name="Velt A."/>
            <person name="Avia K."/>
            <person name="Holtgrawe D."/>
            <person name="Grimplet J."/>
            <person name="Matus J.T."/>
            <person name="Ware D."/>
            <person name="Wu X."/>
            <person name="Wang H."/>
            <person name="Liu C."/>
            <person name="Fang Y."/>
            <person name="Rustenholz C."/>
            <person name="Cheng Z."/>
            <person name="Xiao H."/>
            <person name="Zhou Y."/>
        </authorList>
    </citation>
    <scope>NUCLEOTIDE SEQUENCE [LARGE SCALE GENOMIC DNA]</scope>
    <source>
        <strain evidence="9">cv. Pinot noir / PN40024</strain>
        <tissue evidence="8">Leaf</tissue>
    </source>
</reference>
<dbReference type="InterPro" id="IPR044800">
    <property type="entry name" value="LEC2-like"/>
</dbReference>
<feature type="domain" description="TF-B3" evidence="7">
    <location>
        <begin position="84"/>
        <end position="188"/>
    </location>
</feature>
<evidence type="ECO:0000256" key="6">
    <source>
        <dbReference type="SAM" id="MobiDB-lite"/>
    </source>
</evidence>
<dbReference type="EMBL" id="CP126654">
    <property type="protein sequence ID" value="WJZ91190.1"/>
    <property type="molecule type" value="Genomic_DNA"/>
</dbReference>
<name>A0ABY9CAL8_VITVI</name>
<proteinExistence type="predicted"/>
<feature type="compositionally biased region" description="Polar residues" evidence="6">
    <location>
        <begin position="71"/>
        <end position="80"/>
    </location>
</feature>
<dbReference type="Proteomes" id="UP001227230">
    <property type="component" value="Chromosome 7"/>
</dbReference>
<keyword evidence="5" id="KW-0539">Nucleus</keyword>
<evidence type="ECO:0000256" key="4">
    <source>
        <dbReference type="ARBA" id="ARBA00023163"/>
    </source>
</evidence>
<dbReference type="InterPro" id="IPR015300">
    <property type="entry name" value="DNA-bd_pseudobarrel_sf"/>
</dbReference>
<dbReference type="PANTHER" id="PTHR31140:SF139">
    <property type="entry name" value="B3 DOMAIN-CONTAINING PROTEIN OS02G0455900-RELATED"/>
    <property type="match status" value="1"/>
</dbReference>
<feature type="compositionally biased region" description="Low complexity" evidence="6">
    <location>
        <begin position="48"/>
        <end position="70"/>
    </location>
</feature>
<evidence type="ECO:0000256" key="1">
    <source>
        <dbReference type="ARBA" id="ARBA00004123"/>
    </source>
</evidence>
<evidence type="ECO:0000256" key="5">
    <source>
        <dbReference type="ARBA" id="ARBA00023242"/>
    </source>
</evidence>
<organism evidence="8 9">
    <name type="scientific">Vitis vinifera</name>
    <name type="common">Grape</name>
    <dbReference type="NCBI Taxonomy" id="29760"/>
    <lineage>
        <taxon>Eukaryota</taxon>
        <taxon>Viridiplantae</taxon>
        <taxon>Streptophyta</taxon>
        <taxon>Embryophyta</taxon>
        <taxon>Tracheophyta</taxon>
        <taxon>Spermatophyta</taxon>
        <taxon>Magnoliopsida</taxon>
        <taxon>eudicotyledons</taxon>
        <taxon>Gunneridae</taxon>
        <taxon>Pentapetalae</taxon>
        <taxon>rosids</taxon>
        <taxon>Vitales</taxon>
        <taxon>Vitaceae</taxon>
        <taxon>Viteae</taxon>
        <taxon>Vitis</taxon>
    </lineage>
</organism>
<keyword evidence="4" id="KW-0804">Transcription</keyword>
<dbReference type="SUPFAM" id="SSF101936">
    <property type="entry name" value="DNA-binding pseudobarrel domain"/>
    <property type="match status" value="1"/>
</dbReference>
<comment type="subcellular location">
    <subcellularLocation>
        <location evidence="1">Nucleus</location>
    </subcellularLocation>
</comment>
<dbReference type="InterPro" id="IPR003340">
    <property type="entry name" value="B3_DNA-bd"/>
</dbReference>
<dbReference type="Gene3D" id="2.40.330.10">
    <property type="entry name" value="DNA-binding pseudobarrel domain"/>
    <property type="match status" value="1"/>
</dbReference>
<accession>A0ABY9CAL8</accession>